<dbReference type="RefSeq" id="WP_264085504.1">
    <property type="nucleotide sequence ID" value="NZ_JADBDZ010000001.1"/>
</dbReference>
<dbReference type="EMBL" id="JADBDZ010000001">
    <property type="protein sequence ID" value="MBE1535595.1"/>
    <property type="molecule type" value="Genomic_DNA"/>
</dbReference>
<dbReference type="Proteomes" id="UP000627838">
    <property type="component" value="Unassembled WGS sequence"/>
</dbReference>
<sequence>MTDPDAIDSEIRRERAHPAEALAALRALYRDAVGTDAQVTAA</sequence>
<comment type="caution">
    <text evidence="1">The sequence shown here is derived from an EMBL/GenBank/DDBJ whole genome shotgun (WGS) entry which is preliminary data.</text>
</comment>
<evidence type="ECO:0000313" key="2">
    <source>
        <dbReference type="Proteomes" id="UP000627838"/>
    </source>
</evidence>
<keyword evidence="2" id="KW-1185">Reference proteome</keyword>
<evidence type="ECO:0000313" key="1">
    <source>
        <dbReference type="EMBL" id="MBE1535595.1"/>
    </source>
</evidence>
<gene>
    <name evidence="1" type="ORF">H4W34_005428</name>
</gene>
<name>A0ABR9JYD9_9ACTN</name>
<accession>A0ABR9JYD9</accession>
<protein>
    <submittedName>
        <fullName evidence="1">Uncharacterized protein</fullName>
    </submittedName>
</protein>
<organism evidence="1 2">
    <name type="scientific">Actinomadura algeriensis</name>
    <dbReference type="NCBI Taxonomy" id="1679523"/>
    <lineage>
        <taxon>Bacteria</taxon>
        <taxon>Bacillati</taxon>
        <taxon>Actinomycetota</taxon>
        <taxon>Actinomycetes</taxon>
        <taxon>Streptosporangiales</taxon>
        <taxon>Thermomonosporaceae</taxon>
        <taxon>Actinomadura</taxon>
    </lineage>
</organism>
<reference evidence="1 2" key="1">
    <citation type="submission" date="2020-10" db="EMBL/GenBank/DDBJ databases">
        <title>Sequencing the genomes of 1000 actinobacteria strains.</title>
        <authorList>
            <person name="Klenk H.-P."/>
        </authorList>
    </citation>
    <scope>NUCLEOTIDE SEQUENCE [LARGE SCALE GENOMIC DNA]</scope>
    <source>
        <strain evidence="1 2">DSM 46744</strain>
    </source>
</reference>
<proteinExistence type="predicted"/>